<dbReference type="SUPFAM" id="SSF53649">
    <property type="entry name" value="Alkaline phosphatase-like"/>
    <property type="match status" value="1"/>
</dbReference>
<dbReference type="EMBL" id="VLXZ01000001">
    <property type="protein sequence ID" value="TSB48551.1"/>
    <property type="molecule type" value="Genomic_DNA"/>
</dbReference>
<keyword evidence="2" id="KW-0479">Metal-binding</keyword>
<evidence type="ECO:0000313" key="6">
    <source>
        <dbReference type="EMBL" id="TSB48551.1"/>
    </source>
</evidence>
<gene>
    <name evidence="6" type="ORF">FN960_03075</name>
</gene>
<dbReference type="NCBIfam" id="NF009049">
    <property type="entry name" value="PRK12383.1"/>
    <property type="match status" value="1"/>
</dbReference>
<dbReference type="InterPro" id="IPR024052">
    <property type="entry name" value="Phosphopentomutase_DeoB_cap_sf"/>
</dbReference>
<proteinExistence type="inferred from homology"/>
<dbReference type="GO" id="GO:0005829">
    <property type="term" value="C:cytosol"/>
    <property type="evidence" value="ECO:0007669"/>
    <property type="project" value="TreeGrafter"/>
</dbReference>
<comment type="similarity">
    <text evidence="1">Belongs to the phosphopentomutase family.</text>
</comment>
<dbReference type="InterPro" id="IPR017850">
    <property type="entry name" value="Alkaline_phosphatase_core_sf"/>
</dbReference>
<dbReference type="Pfam" id="PF01676">
    <property type="entry name" value="Metalloenzyme"/>
    <property type="match status" value="1"/>
</dbReference>
<dbReference type="Proteomes" id="UP000318521">
    <property type="component" value="Unassembled WGS sequence"/>
</dbReference>
<dbReference type="RefSeq" id="WP_143846895.1">
    <property type="nucleotide sequence ID" value="NZ_VLXZ01000001.1"/>
</dbReference>
<reference evidence="6 7" key="1">
    <citation type="submission" date="2019-07" db="EMBL/GenBank/DDBJ databases">
        <authorList>
            <person name="Park Y.J."/>
            <person name="Jeong S.E."/>
            <person name="Jung H.S."/>
        </authorList>
    </citation>
    <scope>NUCLEOTIDE SEQUENCE [LARGE SCALE GENOMIC DNA]</scope>
    <source>
        <strain evidence="7">P16(2019)</strain>
    </source>
</reference>
<feature type="domain" description="Metalloenzyme" evidence="5">
    <location>
        <begin position="3"/>
        <end position="384"/>
    </location>
</feature>
<name>A0A554A4E9_9BACI</name>
<evidence type="ECO:0000313" key="7">
    <source>
        <dbReference type="Proteomes" id="UP000318521"/>
    </source>
</evidence>
<dbReference type="GO" id="GO:0009117">
    <property type="term" value="P:nucleotide metabolic process"/>
    <property type="evidence" value="ECO:0007669"/>
    <property type="project" value="InterPro"/>
</dbReference>
<keyword evidence="7" id="KW-1185">Reference proteome</keyword>
<evidence type="ECO:0000256" key="2">
    <source>
        <dbReference type="ARBA" id="ARBA00022723"/>
    </source>
</evidence>
<dbReference type="GO" id="GO:0000287">
    <property type="term" value="F:magnesium ion binding"/>
    <property type="evidence" value="ECO:0007669"/>
    <property type="project" value="InterPro"/>
</dbReference>
<dbReference type="Gene3D" id="3.30.70.1250">
    <property type="entry name" value="Phosphopentomutase"/>
    <property type="match status" value="1"/>
</dbReference>
<keyword evidence="4 6" id="KW-0413">Isomerase</keyword>
<dbReference type="InterPro" id="IPR006124">
    <property type="entry name" value="Metalloenzyme"/>
</dbReference>
<dbReference type="GO" id="GO:0008973">
    <property type="term" value="F:phosphopentomutase activity"/>
    <property type="evidence" value="ECO:0007669"/>
    <property type="project" value="UniProtKB-EC"/>
</dbReference>
<evidence type="ECO:0000256" key="4">
    <source>
        <dbReference type="ARBA" id="ARBA00023235"/>
    </source>
</evidence>
<comment type="caution">
    <text evidence="6">The sequence shown here is derived from an EMBL/GenBank/DDBJ whole genome shotgun (WGS) entry which is preliminary data.</text>
</comment>
<accession>A0A554A4E9</accession>
<organism evidence="6 7">
    <name type="scientific">Alkalicoccobacillus porphyridii</name>
    <dbReference type="NCBI Taxonomy" id="2597270"/>
    <lineage>
        <taxon>Bacteria</taxon>
        <taxon>Bacillati</taxon>
        <taxon>Bacillota</taxon>
        <taxon>Bacilli</taxon>
        <taxon>Bacillales</taxon>
        <taxon>Bacillaceae</taxon>
        <taxon>Alkalicoccobacillus</taxon>
    </lineage>
</organism>
<dbReference type="AlphaFoldDB" id="A0A554A4E9"/>
<evidence type="ECO:0000259" key="5">
    <source>
        <dbReference type="Pfam" id="PF01676"/>
    </source>
</evidence>
<dbReference type="CDD" id="cd16009">
    <property type="entry name" value="PPM"/>
    <property type="match status" value="1"/>
</dbReference>
<dbReference type="PIRSF" id="PIRSF001491">
    <property type="entry name" value="Ppentomutase"/>
    <property type="match status" value="1"/>
</dbReference>
<dbReference type="GO" id="GO:0043094">
    <property type="term" value="P:metabolic compound salvage"/>
    <property type="evidence" value="ECO:0007669"/>
    <property type="project" value="InterPro"/>
</dbReference>
<dbReference type="PANTHER" id="PTHR21110:SF0">
    <property type="entry name" value="PHOSPHOPENTOMUTASE"/>
    <property type="match status" value="1"/>
</dbReference>
<dbReference type="PANTHER" id="PTHR21110">
    <property type="entry name" value="PHOSPHOPENTOMUTASE"/>
    <property type="match status" value="1"/>
</dbReference>
<keyword evidence="3" id="KW-0464">Manganese</keyword>
<sequence>MSKKITLLILDGFGMGSMKDCKEVKPEDITANTYKNLRKSIDLKIPTLYELGLNQIADQTGKPKAAYGKSNLAHHGADTYMGHQELMGSLPGIPQKRLMSEVASSLKEALEAKGYSVTYPVEGATILLVNDAIVICDNIESQLGNIINVVGDVNHYTFEEVTAVGKVVREHIDTSRVIVFGNKKTNIETILSTVRENHPGQWGVDSPKANVYGEGYKVLHLGYGVDFEKQFAHMAEGNGYPVYRIGKTADVIQADGYEDPVVDTKKVLEAFKYMYHQTHEDAVFLVNVQETDLAGHKEDCEWYKNVLECADLFLTTFIPTLKENELLIITADHGNDPTIGHSGHTREQTPILITGPNVNPVSIGTRATMADIAATMAEYIGINKPEHGESFLSIIQNA</sequence>
<dbReference type="Gene3D" id="3.40.720.10">
    <property type="entry name" value="Alkaline Phosphatase, subunit A"/>
    <property type="match status" value="1"/>
</dbReference>
<dbReference type="InterPro" id="IPR010045">
    <property type="entry name" value="DeoB"/>
</dbReference>
<evidence type="ECO:0000256" key="1">
    <source>
        <dbReference type="ARBA" id="ARBA00010373"/>
    </source>
</evidence>
<protein>
    <submittedName>
        <fullName evidence="6">Phosphopentomutase</fullName>
        <ecNumber evidence="6">5.4.2.7</ecNumber>
    </submittedName>
</protein>
<dbReference type="EC" id="5.4.2.7" evidence="6"/>
<evidence type="ECO:0000256" key="3">
    <source>
        <dbReference type="ARBA" id="ARBA00023211"/>
    </source>
</evidence>
<dbReference type="OrthoDB" id="9769930at2"/>